<dbReference type="KEGG" id="aser:Asera_10710"/>
<dbReference type="Pfam" id="PF13508">
    <property type="entry name" value="Acetyltransf_7"/>
    <property type="match status" value="1"/>
</dbReference>
<dbReference type="InterPro" id="IPR050832">
    <property type="entry name" value="Bact_Acetyltransf"/>
</dbReference>
<keyword evidence="1" id="KW-0808">Transferase</keyword>
<dbReference type="InterPro" id="IPR000182">
    <property type="entry name" value="GNAT_dom"/>
</dbReference>
<dbReference type="SUPFAM" id="SSF55729">
    <property type="entry name" value="Acyl-CoA N-acyltransferases (Nat)"/>
    <property type="match status" value="1"/>
</dbReference>
<protein>
    <recommendedName>
        <fullName evidence="3">N-acetyltransferase domain-containing protein</fullName>
    </recommendedName>
</protein>
<dbReference type="RefSeq" id="WP_030445207.1">
    <property type="nucleotide sequence ID" value="NZ_AP023354.1"/>
</dbReference>
<proteinExistence type="predicted"/>
<gene>
    <name evidence="4" type="ORF">Asera_10710</name>
</gene>
<dbReference type="GO" id="GO:0016747">
    <property type="term" value="F:acyltransferase activity, transferring groups other than amino-acyl groups"/>
    <property type="evidence" value="ECO:0007669"/>
    <property type="project" value="InterPro"/>
</dbReference>
<dbReference type="PROSITE" id="PS51186">
    <property type="entry name" value="GNAT"/>
    <property type="match status" value="1"/>
</dbReference>
<evidence type="ECO:0000313" key="4">
    <source>
        <dbReference type="EMBL" id="BCJ26963.1"/>
    </source>
</evidence>
<accession>A0A810KUQ7</accession>
<name>A0A810KUQ7_9ACTN</name>
<evidence type="ECO:0000313" key="5">
    <source>
        <dbReference type="Proteomes" id="UP000680750"/>
    </source>
</evidence>
<dbReference type="EMBL" id="AP023354">
    <property type="protein sequence ID" value="BCJ26963.1"/>
    <property type="molecule type" value="Genomic_DNA"/>
</dbReference>
<feature type="domain" description="N-acetyltransferase" evidence="3">
    <location>
        <begin position="108"/>
        <end position="232"/>
    </location>
</feature>
<evidence type="ECO:0000256" key="1">
    <source>
        <dbReference type="ARBA" id="ARBA00022679"/>
    </source>
</evidence>
<keyword evidence="5" id="KW-1185">Reference proteome</keyword>
<evidence type="ECO:0000256" key="2">
    <source>
        <dbReference type="ARBA" id="ARBA00023315"/>
    </source>
</evidence>
<sequence length="232" mass="24185">MTAALRARLTRGEAAMADLAEVGGDSATVAGIACASYGIDQPWATWARPVTPPDDLTPVADWLAGHGGPWSVKVSAADTAAPAYRGLSEWLVLPVYALADPVGAAPVPGLSIGAPRDPAEFLAVYGAQLAPLATARHLASPRYRFLVGRIDGEPVGCALAQRAGDTAYVSAVTVRPEYRRRGIGAALSVAATVAATGLTDGPVWLHAEDGPARIYRRLGYQRVDTHVVLTPR</sequence>
<organism evidence="4 5">
    <name type="scientific">Actinocatenispora sera</name>
    <dbReference type="NCBI Taxonomy" id="390989"/>
    <lineage>
        <taxon>Bacteria</taxon>
        <taxon>Bacillati</taxon>
        <taxon>Actinomycetota</taxon>
        <taxon>Actinomycetes</taxon>
        <taxon>Micromonosporales</taxon>
        <taxon>Micromonosporaceae</taxon>
        <taxon>Actinocatenispora</taxon>
    </lineage>
</organism>
<dbReference type="AlphaFoldDB" id="A0A810KUQ7"/>
<dbReference type="CDD" id="cd04301">
    <property type="entry name" value="NAT_SF"/>
    <property type="match status" value="1"/>
</dbReference>
<evidence type="ECO:0000259" key="3">
    <source>
        <dbReference type="PROSITE" id="PS51186"/>
    </source>
</evidence>
<dbReference type="Gene3D" id="3.40.630.30">
    <property type="match status" value="1"/>
</dbReference>
<keyword evidence="2" id="KW-0012">Acyltransferase</keyword>
<dbReference type="Proteomes" id="UP000680750">
    <property type="component" value="Chromosome"/>
</dbReference>
<dbReference type="PANTHER" id="PTHR43877">
    <property type="entry name" value="AMINOALKYLPHOSPHONATE N-ACETYLTRANSFERASE-RELATED-RELATED"/>
    <property type="match status" value="1"/>
</dbReference>
<dbReference type="OrthoDB" id="9803233at2"/>
<reference evidence="4" key="1">
    <citation type="submission" date="2020-08" db="EMBL/GenBank/DDBJ databases">
        <title>Whole genome shotgun sequence of Actinocatenispora sera NBRC 101916.</title>
        <authorList>
            <person name="Komaki H."/>
            <person name="Tamura T."/>
        </authorList>
    </citation>
    <scope>NUCLEOTIDE SEQUENCE</scope>
    <source>
        <strain evidence="4">NBRC 101916</strain>
    </source>
</reference>
<dbReference type="InterPro" id="IPR016181">
    <property type="entry name" value="Acyl_CoA_acyltransferase"/>
</dbReference>